<accession>A0A8K0V5K6</accession>
<gene>
    <name evidence="1" type="ORF">JJB97_08775</name>
</gene>
<comment type="caution">
    <text evidence="1">The sequence shown here is derived from an EMBL/GenBank/DDBJ whole genome shotgun (WGS) entry which is preliminary data.</text>
</comment>
<organism evidence="1 2">
    <name type="scientific">Tenebrionibacter intestinalis</name>
    <dbReference type="NCBI Taxonomy" id="2799638"/>
    <lineage>
        <taxon>Bacteria</taxon>
        <taxon>Pseudomonadati</taxon>
        <taxon>Pseudomonadota</taxon>
        <taxon>Gammaproteobacteria</taxon>
        <taxon>Enterobacterales</taxon>
        <taxon>Enterobacteriaceae</taxon>
        <taxon>Tenebrionibacter/Tenebrionicola group</taxon>
        <taxon>Tenebrionibacter</taxon>
    </lineage>
</organism>
<name>A0A8K0V5K6_9ENTR</name>
<protein>
    <submittedName>
        <fullName evidence="1">Uncharacterized protein</fullName>
    </submittedName>
</protein>
<dbReference type="Proteomes" id="UP000659047">
    <property type="component" value="Unassembled WGS sequence"/>
</dbReference>
<reference evidence="1" key="1">
    <citation type="submission" date="2021-01" db="EMBL/GenBank/DDBJ databases">
        <title>Intestinitalea alba gen. nov., sp. nov., a novel genus of the family Enterobacteriaceae, isolated from the gut of the plastic-eating mealworm Tenebrio molitor L.</title>
        <authorList>
            <person name="Yang Y."/>
        </authorList>
    </citation>
    <scope>NUCLEOTIDE SEQUENCE</scope>
    <source>
        <strain evidence="1">BIT-L3</strain>
    </source>
</reference>
<sequence length="90" mass="9859">MNSERSITSQRLQTCLAEARQLARIGKGSYNNLIGSLQRSIAATKYYAGIAGQLSGNTQDTITPLYQYKINDTCNTISQSLLSELKKGDL</sequence>
<evidence type="ECO:0000313" key="1">
    <source>
        <dbReference type="EMBL" id="MBK4715424.1"/>
    </source>
</evidence>
<keyword evidence="2" id="KW-1185">Reference proteome</keyword>
<evidence type="ECO:0000313" key="2">
    <source>
        <dbReference type="Proteomes" id="UP000659047"/>
    </source>
</evidence>
<dbReference type="EMBL" id="JAEPBH010000019">
    <property type="protein sequence ID" value="MBK4715424.1"/>
    <property type="molecule type" value="Genomic_DNA"/>
</dbReference>
<dbReference type="AlphaFoldDB" id="A0A8K0V5K6"/>
<proteinExistence type="predicted"/>